<name>A0A9P0FT68_CHRIL</name>
<protein>
    <recommendedName>
        <fullName evidence="4">F-box domain-containing protein</fullName>
    </recommendedName>
</protein>
<dbReference type="AlphaFoldDB" id="A0A9P0FT68"/>
<evidence type="ECO:0000313" key="2">
    <source>
        <dbReference type="EMBL" id="CAH0579413.1"/>
    </source>
</evidence>
<feature type="region of interest" description="Disordered" evidence="1">
    <location>
        <begin position="32"/>
        <end position="80"/>
    </location>
</feature>
<dbReference type="OrthoDB" id="6751058at2759"/>
<organism evidence="2 3">
    <name type="scientific">Chrysodeixis includens</name>
    <name type="common">Soybean looper</name>
    <name type="synonym">Pseudoplusia includens</name>
    <dbReference type="NCBI Taxonomy" id="689277"/>
    <lineage>
        <taxon>Eukaryota</taxon>
        <taxon>Metazoa</taxon>
        <taxon>Ecdysozoa</taxon>
        <taxon>Arthropoda</taxon>
        <taxon>Hexapoda</taxon>
        <taxon>Insecta</taxon>
        <taxon>Pterygota</taxon>
        <taxon>Neoptera</taxon>
        <taxon>Endopterygota</taxon>
        <taxon>Lepidoptera</taxon>
        <taxon>Glossata</taxon>
        <taxon>Ditrysia</taxon>
        <taxon>Noctuoidea</taxon>
        <taxon>Noctuidae</taxon>
        <taxon>Plusiinae</taxon>
        <taxon>Chrysodeixis</taxon>
    </lineage>
</organism>
<dbReference type="SUPFAM" id="SSF81383">
    <property type="entry name" value="F-box domain"/>
    <property type="match status" value="1"/>
</dbReference>
<evidence type="ECO:0008006" key="4">
    <source>
        <dbReference type="Google" id="ProtNLM"/>
    </source>
</evidence>
<reference evidence="2" key="1">
    <citation type="submission" date="2021-12" db="EMBL/GenBank/DDBJ databases">
        <authorList>
            <person name="King R."/>
        </authorList>
    </citation>
    <scope>NUCLEOTIDE SEQUENCE</scope>
</reference>
<dbReference type="InterPro" id="IPR036047">
    <property type="entry name" value="F-box-like_dom_sf"/>
</dbReference>
<dbReference type="Gene3D" id="1.20.1280.50">
    <property type="match status" value="1"/>
</dbReference>
<dbReference type="EMBL" id="LR824013">
    <property type="protein sequence ID" value="CAH0579413.1"/>
    <property type="molecule type" value="Genomic_DNA"/>
</dbReference>
<sequence>MWEVLKRARHLYEKYREEMMQSLQECVVVHDTAPEKASTQSRTQSPTLQSSNVSPEKGSPKKDSRKNSTAGSSAGHDSARPAAVVGEAQKALDASLASWNATIKSMRDGLKLEELEMTFNDGNKRKIWKVLRPKPEVTESVDFVQLLPSSIGKRIISYLPRAQLSDYARVNKYWAYLVDEFKAELAARTKLKADYDKLNEMFLRYDTSMESIATHNVSQVAPSSMGASLAPSGWRQPLPSVKASEKSGGAYSLRHFISEHLSKPVIAQKPIRNMADLNERMEIRGAADENIWKWCESVLAHAQKFKKCKKKAQEEDGVLCLGNVHFPCPLMRMSMEVPLVPPLYRDPAVSTSAKPRRNISDCTFIHSPKETIKRYSLWTRDLSSLYPVLKIPSYQSPLFPLH</sequence>
<accession>A0A9P0FT68</accession>
<dbReference type="Proteomes" id="UP001154114">
    <property type="component" value="Chromosome 10"/>
</dbReference>
<evidence type="ECO:0000256" key="1">
    <source>
        <dbReference type="SAM" id="MobiDB-lite"/>
    </source>
</evidence>
<keyword evidence="3" id="KW-1185">Reference proteome</keyword>
<evidence type="ECO:0000313" key="3">
    <source>
        <dbReference type="Proteomes" id="UP001154114"/>
    </source>
</evidence>
<proteinExistence type="predicted"/>
<gene>
    <name evidence="2" type="ORF">CINC_LOCUS1176</name>
</gene>
<feature type="compositionally biased region" description="Polar residues" evidence="1">
    <location>
        <begin position="37"/>
        <end position="54"/>
    </location>
</feature>